<proteinExistence type="predicted"/>
<evidence type="ECO:0000313" key="1">
    <source>
        <dbReference type="EMBL" id="KNC69600.1"/>
    </source>
</evidence>
<sequence>EQVKGKVYAVNGNRYYSRPASGLVQGAALIARCAYDDNAAVCEAVEKTGMLANCLYV</sequence>
<dbReference type="RefSeq" id="XP_014143502.1">
    <property type="nucleotide sequence ID" value="XM_014288027.1"/>
</dbReference>
<name>A0A0L0EYR5_9EUKA</name>
<accession>A0A0L0EYR5</accession>
<evidence type="ECO:0000313" key="2">
    <source>
        <dbReference type="Proteomes" id="UP000054560"/>
    </source>
</evidence>
<dbReference type="AlphaFoldDB" id="A0A0L0EYR5"/>
<protein>
    <submittedName>
        <fullName evidence="1">Uncharacterized protein</fullName>
    </submittedName>
</protein>
<dbReference type="GeneID" id="25918391"/>
<feature type="non-terminal residue" evidence="1">
    <location>
        <position position="1"/>
    </location>
</feature>
<dbReference type="EMBL" id="KQ254189">
    <property type="protein sequence ID" value="KNC69600.1"/>
    <property type="molecule type" value="Genomic_DNA"/>
</dbReference>
<keyword evidence="2" id="KW-1185">Reference proteome</keyword>
<gene>
    <name evidence="1" type="ORF">SARC_17887</name>
</gene>
<reference evidence="1 2" key="1">
    <citation type="submission" date="2011-02" db="EMBL/GenBank/DDBJ databases">
        <title>The Genome Sequence of Sphaeroforma arctica JP610.</title>
        <authorList>
            <consortium name="The Broad Institute Genome Sequencing Platform"/>
            <person name="Russ C."/>
            <person name="Cuomo C."/>
            <person name="Young S.K."/>
            <person name="Zeng Q."/>
            <person name="Gargeya S."/>
            <person name="Alvarado L."/>
            <person name="Berlin A."/>
            <person name="Chapman S.B."/>
            <person name="Chen Z."/>
            <person name="Freedman E."/>
            <person name="Gellesch M."/>
            <person name="Goldberg J."/>
            <person name="Griggs A."/>
            <person name="Gujja S."/>
            <person name="Heilman E."/>
            <person name="Heiman D."/>
            <person name="Howarth C."/>
            <person name="Mehta T."/>
            <person name="Neiman D."/>
            <person name="Pearson M."/>
            <person name="Roberts A."/>
            <person name="Saif S."/>
            <person name="Shea T."/>
            <person name="Shenoy N."/>
            <person name="Sisk P."/>
            <person name="Stolte C."/>
            <person name="Sykes S."/>
            <person name="White J."/>
            <person name="Yandava C."/>
            <person name="Burger G."/>
            <person name="Gray M.W."/>
            <person name="Holland P.W.H."/>
            <person name="King N."/>
            <person name="Lang F.B.F."/>
            <person name="Roger A.J."/>
            <person name="Ruiz-Trillo I."/>
            <person name="Haas B."/>
            <person name="Nusbaum C."/>
            <person name="Birren B."/>
        </authorList>
    </citation>
    <scope>NUCLEOTIDE SEQUENCE [LARGE SCALE GENOMIC DNA]</scope>
    <source>
        <strain evidence="1 2">JP610</strain>
    </source>
</reference>
<organism evidence="1 2">
    <name type="scientific">Sphaeroforma arctica JP610</name>
    <dbReference type="NCBI Taxonomy" id="667725"/>
    <lineage>
        <taxon>Eukaryota</taxon>
        <taxon>Ichthyosporea</taxon>
        <taxon>Ichthyophonida</taxon>
        <taxon>Sphaeroforma</taxon>
    </lineage>
</organism>
<dbReference type="Proteomes" id="UP000054560">
    <property type="component" value="Unassembled WGS sequence"/>
</dbReference>